<dbReference type="AlphaFoldDB" id="D8QJ45"/>
<feature type="region of interest" description="Disordered" evidence="2">
    <location>
        <begin position="366"/>
        <end position="412"/>
    </location>
</feature>
<dbReference type="EMBL" id="GL377314">
    <property type="protein sequence ID" value="EFI92017.1"/>
    <property type="molecule type" value="Genomic_DNA"/>
</dbReference>
<feature type="non-terminal residue" evidence="3">
    <location>
        <position position="412"/>
    </location>
</feature>
<feature type="compositionally biased region" description="Gly residues" evidence="2">
    <location>
        <begin position="366"/>
        <end position="400"/>
    </location>
</feature>
<feature type="coiled-coil region" evidence="1">
    <location>
        <begin position="276"/>
        <end position="303"/>
    </location>
</feature>
<protein>
    <submittedName>
        <fullName evidence="3">Uncharacterized protein</fullName>
    </submittedName>
</protein>
<dbReference type="VEuPathDB" id="FungiDB:SCHCODRAFT_02641893"/>
<evidence type="ECO:0000313" key="3">
    <source>
        <dbReference type="EMBL" id="EFI92017.1"/>
    </source>
</evidence>
<proteinExistence type="predicted"/>
<dbReference type="eggNOG" id="ENOG502RB58">
    <property type="taxonomic scope" value="Eukaryota"/>
</dbReference>
<dbReference type="STRING" id="578458.D8QJ45"/>
<reference evidence="3 4" key="1">
    <citation type="journal article" date="2010" name="Nat. Biotechnol.">
        <title>Genome sequence of the model mushroom Schizophyllum commune.</title>
        <authorList>
            <person name="Ohm R.A."/>
            <person name="de Jong J.F."/>
            <person name="Lugones L.G."/>
            <person name="Aerts A."/>
            <person name="Kothe E."/>
            <person name="Stajich J.E."/>
            <person name="de Vries R.P."/>
            <person name="Record E."/>
            <person name="Levasseur A."/>
            <person name="Baker S.E."/>
            <person name="Bartholomew K.A."/>
            <person name="Coutinho P.M."/>
            <person name="Erdmann S."/>
            <person name="Fowler T.J."/>
            <person name="Gathman A.C."/>
            <person name="Lombard V."/>
            <person name="Henrissat B."/>
            <person name="Knabe N."/>
            <person name="Kuees U."/>
            <person name="Lilly W.W."/>
            <person name="Lindquist E."/>
            <person name="Lucas S."/>
            <person name="Magnuson J.K."/>
            <person name="Piumi F."/>
            <person name="Raudaskoski M."/>
            <person name="Salamov A."/>
            <person name="Schmutz J."/>
            <person name="Schwarze F.W.M.R."/>
            <person name="vanKuyk P.A."/>
            <person name="Horton J.S."/>
            <person name="Grigoriev I.V."/>
            <person name="Woesten H.A.B."/>
        </authorList>
    </citation>
    <scope>NUCLEOTIDE SEQUENCE [LARGE SCALE GENOMIC DNA]</scope>
    <source>
        <strain evidence="4">H4-8 / FGSC 9210</strain>
    </source>
</reference>
<keyword evidence="1" id="KW-0175">Coiled coil</keyword>
<dbReference type="OMA" id="AMFTPED"/>
<organism evidence="4">
    <name type="scientific">Schizophyllum commune (strain H4-8 / FGSC 9210)</name>
    <name type="common">Split gill fungus</name>
    <dbReference type="NCBI Taxonomy" id="578458"/>
    <lineage>
        <taxon>Eukaryota</taxon>
        <taxon>Fungi</taxon>
        <taxon>Dikarya</taxon>
        <taxon>Basidiomycota</taxon>
        <taxon>Agaricomycotina</taxon>
        <taxon>Agaricomycetes</taxon>
        <taxon>Agaricomycetidae</taxon>
        <taxon>Agaricales</taxon>
        <taxon>Schizophyllaceae</taxon>
        <taxon>Schizophyllum</taxon>
    </lineage>
</organism>
<evidence type="ECO:0000256" key="2">
    <source>
        <dbReference type="SAM" id="MobiDB-lite"/>
    </source>
</evidence>
<keyword evidence="4" id="KW-1185">Reference proteome</keyword>
<gene>
    <name evidence="3" type="ORF">SCHCODRAFT_113877</name>
</gene>
<sequence length="412" mass="44139">MTKWRKASITLEYDATKALSMALMDHTTLVGLLRADLLKLRFPHPKTENIAFPTPGTVAFFWDSVPWDSPLLISLREKTDMAKRENIEQHHELRIKNIRMIEEHSYNPPPPKIHPRGELSMSSSMSHIPSLPPNPQRRLDEEAEALLSEVIPKSEPMDTGMYPSGSMLPPSVPGPSGDAYETALNISPPRSPGPPGAAAQVYTAYEGRRPGPSTSRLPPRYQPTPQELEHELAEVRARIARTQKREAEVVDMIQKLRGSSQLPGELGEESRTRLRLRAVERELASERTKRVEAEGAIQEVRREAEDAANGIMNPDGTMKTARYPFVVPTLLDAFIAVTRIQGRGGAAGPGGLGGGGMSSLGGSGGMGGAGMGGSSGSPMGGMGGGMSAMGGSMSGMGGGMSAPSGSVKEEER</sequence>
<name>D8QJ45_SCHCM</name>
<evidence type="ECO:0000313" key="4">
    <source>
        <dbReference type="Proteomes" id="UP000007431"/>
    </source>
</evidence>
<dbReference type="HOGENOM" id="CLU_667568_0_0_1"/>
<accession>D8QJ45</accession>
<dbReference type="Proteomes" id="UP000007431">
    <property type="component" value="Unassembled WGS sequence"/>
</dbReference>
<evidence type="ECO:0000256" key="1">
    <source>
        <dbReference type="SAM" id="Coils"/>
    </source>
</evidence>
<dbReference type="InParanoid" id="D8QJ45"/>